<name>A0A926Q0P9_9FLAO</name>
<dbReference type="GO" id="GO:0070006">
    <property type="term" value="F:metalloaminopeptidase activity"/>
    <property type="evidence" value="ECO:0007669"/>
    <property type="project" value="InterPro"/>
</dbReference>
<evidence type="ECO:0000256" key="4">
    <source>
        <dbReference type="ARBA" id="ARBA00012574"/>
    </source>
</evidence>
<evidence type="ECO:0000256" key="3">
    <source>
        <dbReference type="ARBA" id="ARBA00008766"/>
    </source>
</evidence>
<keyword evidence="10" id="KW-1185">Reference proteome</keyword>
<proteinExistence type="inferred from homology"/>
<protein>
    <recommendedName>
        <fullName evidence="4">Xaa-Pro aminopeptidase</fullName>
        <ecNumber evidence="4">3.4.11.9</ecNumber>
    </recommendedName>
</protein>
<evidence type="ECO:0000256" key="5">
    <source>
        <dbReference type="ARBA" id="ARBA00022723"/>
    </source>
</evidence>
<dbReference type="GO" id="GO:0005829">
    <property type="term" value="C:cytosol"/>
    <property type="evidence" value="ECO:0007669"/>
    <property type="project" value="TreeGrafter"/>
</dbReference>
<keyword evidence="9" id="KW-0031">Aminopeptidase</keyword>
<dbReference type="PANTHER" id="PTHR43226">
    <property type="entry name" value="XAA-PRO AMINOPEPTIDASE 3"/>
    <property type="match status" value="1"/>
</dbReference>
<dbReference type="GO" id="GO:0030145">
    <property type="term" value="F:manganese ion binding"/>
    <property type="evidence" value="ECO:0007669"/>
    <property type="project" value="InterPro"/>
</dbReference>
<evidence type="ECO:0000256" key="7">
    <source>
        <dbReference type="ARBA" id="ARBA00023211"/>
    </source>
</evidence>
<dbReference type="RefSeq" id="WP_187964145.1">
    <property type="nucleotide sequence ID" value="NZ_JACVDC010000005.1"/>
</dbReference>
<accession>A0A926Q0P9</accession>
<dbReference type="SUPFAM" id="SSF55920">
    <property type="entry name" value="Creatinase/aminopeptidase"/>
    <property type="match status" value="1"/>
</dbReference>
<dbReference type="EC" id="3.4.11.9" evidence="4"/>
<comment type="similarity">
    <text evidence="3">Belongs to the peptidase M24B family.</text>
</comment>
<sequence length="463" mass="51494">MFSRETYIARRQELKTEVKQGILLFPGNGESSMNYKDNWYPFRQDSSFLYYTGINNIPGIYFVIDIENDREILFGDDPTPEEMVWIGAATPLSDLAERSGISGVKPFKELSTFLARQKQKGNKIHFLPPYRSETTFQLSNFLGIPVGEVEKNKSEAFIKAVAKQRAVKSPEEIRELHKAVNITAKMHTYAIQNAVPGKTEKEIAGDLQAIAIGGGGNISFPIILTKNGQYLHNHATQAVIEEGDLILCDCGAETAMNYAGDMTRTFPAGKTFSPLQKQVYNIVLNAHNSAVEALKPGVRFKDIHLLACTRLTEGLKEMGLMKGNTEEAVAAGAHTLFFQCGLGHMMGMDVHDMENLGEAYVGYTEDLKKSTAFGLKSLRLGKALEPGYVLTVEPGIYFNPFLIDSWRSQKKYTEFVNYDEVEKFKGFGGIRVEEDFVITPSGSELLGEPLAKTPEDIENLKNV</sequence>
<reference evidence="9 10" key="1">
    <citation type="submission" date="2020-09" db="EMBL/GenBank/DDBJ databases">
        <title>Sinomicrobium weinanense sp. nov., a halophilic bacteria isolated from saline-alkali soil.</title>
        <authorList>
            <person name="Wu P."/>
            <person name="Ren H."/>
            <person name="Mei Y."/>
            <person name="Liang Y."/>
            <person name="Chen Z."/>
        </authorList>
    </citation>
    <scope>NUCLEOTIDE SEQUENCE [LARGE SCALE GENOMIC DNA]</scope>
    <source>
        <strain evidence="9 10">FJxs</strain>
    </source>
</reference>
<dbReference type="InterPro" id="IPR000994">
    <property type="entry name" value="Pept_M24"/>
</dbReference>
<dbReference type="SUPFAM" id="SSF53092">
    <property type="entry name" value="Creatinase/prolidase N-terminal domain"/>
    <property type="match status" value="1"/>
</dbReference>
<organism evidence="9 10">
    <name type="scientific">Sinomicrobium weinanense</name>
    <dbReference type="NCBI Taxonomy" id="2842200"/>
    <lineage>
        <taxon>Bacteria</taxon>
        <taxon>Pseudomonadati</taxon>
        <taxon>Bacteroidota</taxon>
        <taxon>Flavobacteriia</taxon>
        <taxon>Flavobacteriales</taxon>
        <taxon>Flavobacteriaceae</taxon>
        <taxon>Sinomicrobium</taxon>
    </lineage>
</organism>
<dbReference type="Pfam" id="PF05195">
    <property type="entry name" value="AMP_N"/>
    <property type="match status" value="1"/>
</dbReference>
<dbReference type="AlphaFoldDB" id="A0A926Q0P9"/>
<keyword evidence="7" id="KW-0464">Manganese</keyword>
<dbReference type="Gene3D" id="3.40.350.10">
    <property type="entry name" value="Creatinase/prolidase N-terminal domain"/>
    <property type="match status" value="1"/>
</dbReference>
<dbReference type="GO" id="GO:0006508">
    <property type="term" value="P:proteolysis"/>
    <property type="evidence" value="ECO:0007669"/>
    <property type="project" value="TreeGrafter"/>
</dbReference>
<keyword evidence="5" id="KW-0479">Metal-binding</keyword>
<evidence type="ECO:0000256" key="6">
    <source>
        <dbReference type="ARBA" id="ARBA00022801"/>
    </source>
</evidence>
<comment type="caution">
    <text evidence="9">The sequence shown here is derived from an EMBL/GenBank/DDBJ whole genome shotgun (WGS) entry which is preliminary data.</text>
</comment>
<dbReference type="CDD" id="cd01087">
    <property type="entry name" value="Prolidase"/>
    <property type="match status" value="1"/>
</dbReference>
<dbReference type="Gene3D" id="3.90.230.10">
    <property type="entry name" value="Creatinase/methionine aminopeptidase superfamily"/>
    <property type="match status" value="1"/>
</dbReference>
<dbReference type="InterPro" id="IPR007865">
    <property type="entry name" value="Aminopep_P_N"/>
</dbReference>
<gene>
    <name evidence="9" type="ORF">IBL28_03360</name>
</gene>
<dbReference type="PANTHER" id="PTHR43226:SF4">
    <property type="entry name" value="XAA-PRO AMINOPEPTIDASE 3"/>
    <property type="match status" value="1"/>
</dbReference>
<evidence type="ECO:0000313" key="9">
    <source>
        <dbReference type="EMBL" id="MBC9794993.1"/>
    </source>
</evidence>
<evidence type="ECO:0000256" key="1">
    <source>
        <dbReference type="ARBA" id="ARBA00001424"/>
    </source>
</evidence>
<dbReference type="InterPro" id="IPR036005">
    <property type="entry name" value="Creatinase/aminopeptidase-like"/>
</dbReference>
<evidence type="ECO:0000313" key="10">
    <source>
        <dbReference type="Proteomes" id="UP000653730"/>
    </source>
</evidence>
<comment type="catalytic activity">
    <reaction evidence="1">
        <text>Release of any N-terminal amino acid, including proline, that is linked to proline, even from a dipeptide or tripeptide.</text>
        <dbReference type="EC" id="3.4.11.9"/>
    </reaction>
</comment>
<evidence type="ECO:0000256" key="2">
    <source>
        <dbReference type="ARBA" id="ARBA00001936"/>
    </source>
</evidence>
<evidence type="ECO:0000259" key="8">
    <source>
        <dbReference type="SMART" id="SM01011"/>
    </source>
</evidence>
<dbReference type="Pfam" id="PF00557">
    <property type="entry name" value="Peptidase_M24"/>
    <property type="match status" value="1"/>
</dbReference>
<dbReference type="EMBL" id="JACVDC010000005">
    <property type="protein sequence ID" value="MBC9794993.1"/>
    <property type="molecule type" value="Genomic_DNA"/>
</dbReference>
<comment type="cofactor">
    <cofactor evidence="2">
        <name>Mn(2+)</name>
        <dbReference type="ChEBI" id="CHEBI:29035"/>
    </cofactor>
</comment>
<keyword evidence="6" id="KW-0378">Hydrolase</keyword>
<dbReference type="Proteomes" id="UP000653730">
    <property type="component" value="Unassembled WGS sequence"/>
</dbReference>
<dbReference type="InterPro" id="IPR052433">
    <property type="entry name" value="X-Pro_dipept-like"/>
</dbReference>
<keyword evidence="9" id="KW-0645">Protease</keyword>
<dbReference type="InterPro" id="IPR029149">
    <property type="entry name" value="Creatin/AminoP/Spt16_N"/>
</dbReference>
<dbReference type="SMART" id="SM01011">
    <property type="entry name" value="AMP_N"/>
    <property type="match status" value="1"/>
</dbReference>
<feature type="domain" description="Aminopeptidase P N-terminal" evidence="8">
    <location>
        <begin position="2"/>
        <end position="135"/>
    </location>
</feature>